<dbReference type="Gene3D" id="2.160.20.10">
    <property type="entry name" value="Single-stranded right-handed beta-helix, Pectin lyase-like"/>
    <property type="match status" value="1"/>
</dbReference>
<gene>
    <name evidence="1" type="ORF">CWS01_19255</name>
</gene>
<evidence type="ECO:0008006" key="3">
    <source>
        <dbReference type="Google" id="ProtNLM"/>
    </source>
</evidence>
<dbReference type="Proteomes" id="UP000233375">
    <property type="component" value="Unassembled WGS sequence"/>
</dbReference>
<comment type="caution">
    <text evidence="1">The sequence shown here is derived from an EMBL/GenBank/DDBJ whole genome shotgun (WGS) entry which is preliminary data.</text>
</comment>
<dbReference type="AlphaFoldDB" id="A0A2N0YXW5"/>
<organism evidence="1 2">
    <name type="scientific">Niallia nealsonii</name>
    <dbReference type="NCBI Taxonomy" id="115979"/>
    <lineage>
        <taxon>Bacteria</taxon>
        <taxon>Bacillati</taxon>
        <taxon>Bacillota</taxon>
        <taxon>Bacilli</taxon>
        <taxon>Bacillales</taxon>
        <taxon>Bacillaceae</taxon>
        <taxon>Niallia</taxon>
    </lineage>
</organism>
<keyword evidence="2" id="KW-1185">Reference proteome</keyword>
<dbReference type="OrthoDB" id="2404754at2"/>
<dbReference type="RefSeq" id="WP_101178831.1">
    <property type="nucleotide sequence ID" value="NZ_PISE01000047.1"/>
</dbReference>
<dbReference type="SUPFAM" id="SSF51126">
    <property type="entry name" value="Pectin lyase-like"/>
    <property type="match status" value="1"/>
</dbReference>
<proteinExistence type="predicted"/>
<accession>A0A2N0YXW5</accession>
<dbReference type="EMBL" id="PISE01000047">
    <property type="protein sequence ID" value="PKG22103.1"/>
    <property type="molecule type" value="Genomic_DNA"/>
</dbReference>
<name>A0A2N0YXW5_9BACI</name>
<evidence type="ECO:0000313" key="1">
    <source>
        <dbReference type="EMBL" id="PKG22103.1"/>
    </source>
</evidence>
<dbReference type="InterPro" id="IPR012334">
    <property type="entry name" value="Pectin_lyas_fold"/>
</dbReference>
<reference evidence="1 2" key="1">
    <citation type="journal article" date="2003" name="Int. J. Syst. Evol. Microbiol.">
        <title>Bacillus nealsonii sp. nov., isolated from a spacecraft-assembly facility, whose spores are gamma-radiation resistant.</title>
        <authorList>
            <person name="Venkateswaran K."/>
            <person name="Kempf M."/>
            <person name="Chen F."/>
            <person name="Satomi M."/>
            <person name="Nicholson W."/>
            <person name="Kern R."/>
        </authorList>
    </citation>
    <scope>NUCLEOTIDE SEQUENCE [LARGE SCALE GENOMIC DNA]</scope>
    <source>
        <strain evidence="1 2">FO-92</strain>
    </source>
</reference>
<sequence>MTKFKLLILLLLTISLLLLIIVYPNTNTSKPAAIKKIKPFDAKVLGLLDKDYEMIEVTFSDDVAPTTTIQNALNKAKNSKEPIKVIVPSGKYKLTKSLHIYSNTWLHFSDNTLLTKTKNHHEIMLINGDFHTSYQKYNGNSNIIVDGGIWDAEGADPSVWTPSVFGFAHGKNILIQNVVLKNISGGHAIDCAGNKNIIIQDSKFLGFNISEKNNYVEAIQIDGMISPKAFRRFGDVDSTVTKNILIQNNYFGNSHVKTMKPWGVGIGSHSALYNHPHSTIKIINNTFEGLSLAAIKAYNWSNVVIKGNKMINCYVGIQIEGNGVYYLETGNKDSGELSIDNFNITSNKFYNIENSSILITKSKDPLEQIIMKNNLYQNSTTQLTILGN</sequence>
<protein>
    <recommendedName>
        <fullName evidence="3">Pectate lyase superfamily protein domain-containing protein</fullName>
    </recommendedName>
</protein>
<dbReference type="SMART" id="SM00710">
    <property type="entry name" value="PbH1"/>
    <property type="match status" value="6"/>
</dbReference>
<dbReference type="InterPro" id="IPR006626">
    <property type="entry name" value="PbH1"/>
</dbReference>
<dbReference type="InterPro" id="IPR011050">
    <property type="entry name" value="Pectin_lyase_fold/virulence"/>
</dbReference>
<evidence type="ECO:0000313" key="2">
    <source>
        <dbReference type="Proteomes" id="UP000233375"/>
    </source>
</evidence>